<dbReference type="AlphaFoldDB" id="J3LKG7"/>
<sequence>MAGSCVRATRGIGAATDSVIGTSGDGWFETMEVAVKMTEARTNINTPNILILVKTRDNVSSLRRGWWRWRGRGRELLEVAMGAVMVEPVVHSREGEDERGERSSSCRRLLAQLTGSIVLDSEKHTTNGDS</sequence>
<keyword evidence="2" id="KW-1185">Reference proteome</keyword>
<dbReference type="Proteomes" id="UP000006038">
    <property type="component" value="Chromosome 3"/>
</dbReference>
<reference evidence="1" key="2">
    <citation type="submission" date="2013-04" db="UniProtKB">
        <authorList>
            <consortium name="EnsemblPlants"/>
        </authorList>
    </citation>
    <scope>IDENTIFICATION</scope>
</reference>
<dbReference type="HOGENOM" id="CLU_1941340_0_0_1"/>
<dbReference type="EnsemblPlants" id="OB03G15430.1">
    <property type="protein sequence ID" value="OB03G15430.1"/>
    <property type="gene ID" value="OB03G15430"/>
</dbReference>
<reference evidence="1" key="1">
    <citation type="journal article" date="2013" name="Nat. Commun.">
        <title>Whole-genome sequencing of Oryza brachyantha reveals mechanisms underlying Oryza genome evolution.</title>
        <authorList>
            <person name="Chen J."/>
            <person name="Huang Q."/>
            <person name="Gao D."/>
            <person name="Wang J."/>
            <person name="Lang Y."/>
            <person name="Liu T."/>
            <person name="Li B."/>
            <person name="Bai Z."/>
            <person name="Luis Goicoechea J."/>
            <person name="Liang C."/>
            <person name="Chen C."/>
            <person name="Zhang W."/>
            <person name="Sun S."/>
            <person name="Liao Y."/>
            <person name="Zhang X."/>
            <person name="Yang L."/>
            <person name="Song C."/>
            <person name="Wang M."/>
            <person name="Shi J."/>
            <person name="Liu G."/>
            <person name="Liu J."/>
            <person name="Zhou H."/>
            <person name="Zhou W."/>
            <person name="Yu Q."/>
            <person name="An N."/>
            <person name="Chen Y."/>
            <person name="Cai Q."/>
            <person name="Wang B."/>
            <person name="Liu B."/>
            <person name="Min J."/>
            <person name="Huang Y."/>
            <person name="Wu H."/>
            <person name="Li Z."/>
            <person name="Zhang Y."/>
            <person name="Yin Y."/>
            <person name="Song W."/>
            <person name="Jiang J."/>
            <person name="Jackson S.A."/>
            <person name="Wing R.A."/>
            <person name="Wang J."/>
            <person name="Chen M."/>
        </authorList>
    </citation>
    <scope>NUCLEOTIDE SEQUENCE [LARGE SCALE GENOMIC DNA]</scope>
    <source>
        <strain evidence="1">cv. IRGC 101232</strain>
    </source>
</reference>
<dbReference type="Gramene" id="OB03G15430.1">
    <property type="protein sequence ID" value="OB03G15430.1"/>
    <property type="gene ID" value="OB03G15430"/>
</dbReference>
<protein>
    <submittedName>
        <fullName evidence="1">Uncharacterized protein</fullName>
    </submittedName>
</protein>
<evidence type="ECO:0000313" key="2">
    <source>
        <dbReference type="Proteomes" id="UP000006038"/>
    </source>
</evidence>
<evidence type="ECO:0000313" key="1">
    <source>
        <dbReference type="EnsemblPlants" id="OB03G15430.1"/>
    </source>
</evidence>
<organism evidence="1">
    <name type="scientific">Oryza brachyantha</name>
    <name type="common">malo sina</name>
    <dbReference type="NCBI Taxonomy" id="4533"/>
    <lineage>
        <taxon>Eukaryota</taxon>
        <taxon>Viridiplantae</taxon>
        <taxon>Streptophyta</taxon>
        <taxon>Embryophyta</taxon>
        <taxon>Tracheophyta</taxon>
        <taxon>Spermatophyta</taxon>
        <taxon>Magnoliopsida</taxon>
        <taxon>Liliopsida</taxon>
        <taxon>Poales</taxon>
        <taxon>Poaceae</taxon>
        <taxon>BOP clade</taxon>
        <taxon>Oryzoideae</taxon>
        <taxon>Oryzeae</taxon>
        <taxon>Oryzinae</taxon>
        <taxon>Oryza</taxon>
    </lineage>
</organism>
<proteinExistence type="predicted"/>
<name>J3LKG7_ORYBR</name>
<accession>J3LKG7</accession>